<proteinExistence type="predicted"/>
<evidence type="ECO:0000313" key="2">
    <source>
        <dbReference type="EMBL" id="ORY19071.1"/>
    </source>
</evidence>
<protein>
    <recommendedName>
        <fullName evidence="4">Transposase IS30-like HTH domain-containing protein</fullName>
    </recommendedName>
</protein>
<comment type="caution">
    <text evidence="2">The sequence shown here is derived from an EMBL/GenBank/DDBJ whole genome shotgun (WGS) entry which is preliminary data.</text>
</comment>
<accession>A0A1Y2A988</accession>
<gene>
    <name evidence="2" type="ORF">BCR34DRAFT_553235</name>
</gene>
<evidence type="ECO:0000313" key="3">
    <source>
        <dbReference type="Proteomes" id="UP000193144"/>
    </source>
</evidence>
<evidence type="ECO:0008006" key="4">
    <source>
        <dbReference type="Google" id="ProtNLM"/>
    </source>
</evidence>
<name>A0A1Y2A988_9PLEO</name>
<evidence type="ECO:0000256" key="1">
    <source>
        <dbReference type="SAM" id="MobiDB-lite"/>
    </source>
</evidence>
<dbReference type="Proteomes" id="UP000193144">
    <property type="component" value="Unassembled WGS sequence"/>
</dbReference>
<sequence>MPNIIRRPRSRQPERRRNRACPSGTHLTYEERRRIYRLSQECSQRGIATTLHLPRTTVQSAIYAMSGRSRKQQNRTQTPIIPVSDSALAAASSRGAVHTLSISNKGIPMQMAYQQPGLTHLTTATPLVPLISMSMPDDPNGQRSQPAVAACHLSNNQRSSLSKERSNTRFNTYESTFGPSLPPCPPKLLPMEPRVIYGSS</sequence>
<feature type="compositionally biased region" description="Basic residues" evidence="1">
    <location>
        <begin position="1"/>
        <end position="19"/>
    </location>
</feature>
<organism evidence="2 3">
    <name type="scientific">Clohesyomyces aquaticus</name>
    <dbReference type="NCBI Taxonomy" id="1231657"/>
    <lineage>
        <taxon>Eukaryota</taxon>
        <taxon>Fungi</taxon>
        <taxon>Dikarya</taxon>
        <taxon>Ascomycota</taxon>
        <taxon>Pezizomycotina</taxon>
        <taxon>Dothideomycetes</taxon>
        <taxon>Pleosporomycetidae</taxon>
        <taxon>Pleosporales</taxon>
        <taxon>Lindgomycetaceae</taxon>
        <taxon>Clohesyomyces</taxon>
    </lineage>
</organism>
<dbReference type="OrthoDB" id="3761119at2759"/>
<keyword evidence="3" id="KW-1185">Reference proteome</keyword>
<dbReference type="AlphaFoldDB" id="A0A1Y2A988"/>
<reference evidence="2 3" key="1">
    <citation type="submission" date="2016-07" db="EMBL/GenBank/DDBJ databases">
        <title>Pervasive Adenine N6-methylation of Active Genes in Fungi.</title>
        <authorList>
            <consortium name="DOE Joint Genome Institute"/>
            <person name="Mondo S.J."/>
            <person name="Dannebaum R.O."/>
            <person name="Kuo R.C."/>
            <person name="Labutti K."/>
            <person name="Haridas S."/>
            <person name="Kuo A."/>
            <person name="Salamov A."/>
            <person name="Ahrendt S.R."/>
            <person name="Lipzen A."/>
            <person name="Sullivan W."/>
            <person name="Andreopoulos W.B."/>
            <person name="Clum A."/>
            <person name="Lindquist E."/>
            <person name="Daum C."/>
            <person name="Ramamoorthy G.K."/>
            <person name="Gryganskyi A."/>
            <person name="Culley D."/>
            <person name="Magnuson J.K."/>
            <person name="James T.Y."/>
            <person name="O'Malley M.A."/>
            <person name="Stajich J.E."/>
            <person name="Spatafora J.W."/>
            <person name="Visel A."/>
            <person name="Grigoriev I.V."/>
        </authorList>
    </citation>
    <scope>NUCLEOTIDE SEQUENCE [LARGE SCALE GENOMIC DNA]</scope>
    <source>
        <strain evidence="2 3">CBS 115471</strain>
    </source>
</reference>
<feature type="region of interest" description="Disordered" evidence="1">
    <location>
        <begin position="1"/>
        <end position="25"/>
    </location>
</feature>
<dbReference type="EMBL" id="MCFA01000004">
    <property type="protein sequence ID" value="ORY19071.1"/>
    <property type="molecule type" value="Genomic_DNA"/>
</dbReference>